<dbReference type="Proteomes" id="UP000001889">
    <property type="component" value="Chromosome"/>
</dbReference>
<name>D2TJK1_CITRI</name>
<protein>
    <submittedName>
        <fullName evidence="1">Uncharacterized protein</fullName>
    </submittedName>
</protein>
<evidence type="ECO:0000313" key="2">
    <source>
        <dbReference type="Proteomes" id="UP000001889"/>
    </source>
</evidence>
<proteinExistence type="predicted"/>
<keyword evidence="2" id="KW-1185">Reference proteome</keyword>
<dbReference type="eggNOG" id="ENOG5031QPB">
    <property type="taxonomic scope" value="Bacteria"/>
</dbReference>
<evidence type="ECO:0000313" key="1">
    <source>
        <dbReference type="EMBL" id="CBG89639.1"/>
    </source>
</evidence>
<organism evidence="1 2">
    <name type="scientific">Citrobacter rodentium (strain ICC168)</name>
    <name type="common">Citrobacter freundii biotype 4280</name>
    <dbReference type="NCBI Taxonomy" id="637910"/>
    <lineage>
        <taxon>Bacteria</taxon>
        <taxon>Pseudomonadati</taxon>
        <taxon>Pseudomonadota</taxon>
        <taxon>Gammaproteobacteria</taxon>
        <taxon>Enterobacterales</taxon>
        <taxon>Enterobacteriaceae</taxon>
        <taxon>Citrobacter</taxon>
    </lineage>
</organism>
<reference evidence="1 2" key="1">
    <citation type="journal article" date="2010" name="J. Bacteriol.">
        <title>The Citrobacter rodentium genome sequence reveals convergent evolution with human pathogenic Escherichia coli.</title>
        <authorList>
            <person name="Petty N.K."/>
            <person name="Bulgin R."/>
            <person name="Crepin V.F."/>
            <person name="Cerdeno-Tarraga A.M."/>
            <person name="Schroeder G.N."/>
            <person name="Quail M.A."/>
            <person name="Lennard N."/>
            <person name="Corton C."/>
            <person name="Barron A."/>
            <person name="Clark L."/>
            <person name="Toribio A.L."/>
            <person name="Parkhill J."/>
            <person name="Dougan G."/>
            <person name="Frankel G."/>
            <person name="Thomson N.R."/>
        </authorList>
    </citation>
    <scope>NUCLEOTIDE SEQUENCE [LARGE SCALE GENOMIC DNA]</scope>
    <source>
        <strain evidence="1 2">ICC168</strain>
    </source>
</reference>
<gene>
    <name evidence="1" type="ordered locus">ROD_29011</name>
</gene>
<dbReference type="HOGENOM" id="CLU_2258749_0_0_6"/>
<dbReference type="AlphaFoldDB" id="D2TJK1"/>
<sequence>MSPASGIEQDRSLKMGYYEEETRALSAVLLSLYSQQGERAYHKLETALRQLTFPPSVRRLCEEALQAPGDCRDTKSVRCLLQALEDISGYKHVERYIVQRNQNMLFS</sequence>
<dbReference type="KEGG" id="cro:ROD_29011"/>
<accession>D2TJK1</accession>
<dbReference type="EMBL" id="FN543502">
    <property type="protein sequence ID" value="CBG89639.1"/>
    <property type="molecule type" value="Genomic_DNA"/>
</dbReference>